<reference evidence="2" key="1">
    <citation type="submission" date="2022-08" db="EMBL/GenBank/DDBJ databases">
        <authorList>
            <person name="Gutierrez-Valencia J."/>
        </authorList>
    </citation>
    <scope>NUCLEOTIDE SEQUENCE</scope>
</reference>
<feature type="non-terminal residue" evidence="2">
    <location>
        <position position="1"/>
    </location>
</feature>
<evidence type="ECO:0000256" key="1">
    <source>
        <dbReference type="SAM" id="MobiDB-lite"/>
    </source>
</evidence>
<gene>
    <name evidence="2" type="ORF">LITE_LOCUS25564</name>
</gene>
<comment type="caution">
    <text evidence="2">The sequence shown here is derived from an EMBL/GenBank/DDBJ whole genome shotgun (WGS) entry which is preliminary data.</text>
</comment>
<dbReference type="EMBL" id="CAMGYJ010000006">
    <property type="protein sequence ID" value="CAI0437731.1"/>
    <property type="molecule type" value="Genomic_DNA"/>
</dbReference>
<evidence type="ECO:0000313" key="3">
    <source>
        <dbReference type="Proteomes" id="UP001154282"/>
    </source>
</evidence>
<accession>A0AAV0LUF8</accession>
<proteinExistence type="predicted"/>
<dbReference type="AlphaFoldDB" id="A0AAV0LUF8"/>
<protein>
    <submittedName>
        <fullName evidence="2">Uncharacterized protein</fullName>
    </submittedName>
</protein>
<sequence length="44" mass="4748">LDRRSLIRGATPTLSQVSSLPTRSDERITSPPTPQISLFVPGVT</sequence>
<feature type="region of interest" description="Disordered" evidence="1">
    <location>
        <begin position="1"/>
        <end position="44"/>
    </location>
</feature>
<name>A0AAV0LUF8_9ROSI</name>
<keyword evidence="3" id="KW-1185">Reference proteome</keyword>
<organism evidence="2 3">
    <name type="scientific">Linum tenue</name>
    <dbReference type="NCBI Taxonomy" id="586396"/>
    <lineage>
        <taxon>Eukaryota</taxon>
        <taxon>Viridiplantae</taxon>
        <taxon>Streptophyta</taxon>
        <taxon>Embryophyta</taxon>
        <taxon>Tracheophyta</taxon>
        <taxon>Spermatophyta</taxon>
        <taxon>Magnoliopsida</taxon>
        <taxon>eudicotyledons</taxon>
        <taxon>Gunneridae</taxon>
        <taxon>Pentapetalae</taxon>
        <taxon>rosids</taxon>
        <taxon>fabids</taxon>
        <taxon>Malpighiales</taxon>
        <taxon>Linaceae</taxon>
        <taxon>Linum</taxon>
    </lineage>
</organism>
<feature type="non-terminal residue" evidence="2">
    <location>
        <position position="44"/>
    </location>
</feature>
<evidence type="ECO:0000313" key="2">
    <source>
        <dbReference type="EMBL" id="CAI0437731.1"/>
    </source>
</evidence>
<dbReference type="Proteomes" id="UP001154282">
    <property type="component" value="Unassembled WGS sequence"/>
</dbReference>
<feature type="compositionally biased region" description="Polar residues" evidence="1">
    <location>
        <begin position="12"/>
        <end position="22"/>
    </location>
</feature>